<dbReference type="InterPro" id="IPR001915">
    <property type="entry name" value="Peptidase_M48"/>
</dbReference>
<dbReference type="RefSeq" id="WP_253542894.1">
    <property type="nucleotide sequence ID" value="NZ_JAMYWC010000011.1"/>
</dbReference>
<feature type="transmembrane region" description="Helical" evidence="12">
    <location>
        <begin position="157"/>
        <end position="182"/>
    </location>
</feature>
<evidence type="ECO:0000256" key="4">
    <source>
        <dbReference type="ARBA" id="ARBA00022670"/>
    </source>
</evidence>
<accession>A0AA41WVG5</accession>
<dbReference type="CDD" id="cd07328">
    <property type="entry name" value="M48_Ste24p_like"/>
    <property type="match status" value="1"/>
</dbReference>
<keyword evidence="11 12" id="KW-0472">Membrane</keyword>
<dbReference type="PANTHER" id="PTHR43221:SF1">
    <property type="entry name" value="PROTEASE HTPX"/>
    <property type="match status" value="1"/>
</dbReference>
<evidence type="ECO:0000256" key="12">
    <source>
        <dbReference type="SAM" id="Phobius"/>
    </source>
</evidence>
<sequence length="725" mass="78746">MKSAQAQWKSRVKQWCVLIGIPLFLLLVGLWQQTRARVDGDVAEQISAYKRVLNDLDAIQARDPYAFVFDRQGHRLSVNRARDRVSTALADIESGSMQHVTRSLESVLSMVTAACAVLALLCAGAGLFYQGRMARQAMRSREQLLETFLRGKRLLPVYMVVMVLLLFAAAVAAMLFEVMPILRQQDYSRSDMKLVVALVLFAGILVAYGVLALVDVVRAARRPLEVGAIEVMGQVASREQVPALWAFVGSVATRVGADMPDAIVVGLNEGFFVTEHPVRLSSGADVPKGRVLYLPLPYMAFLNAPEVSAVVGHELGHFLGEDTVYSRHFSPIYSASIRQIAAVGGDQRADDGLRAALTRPATLFGEMFLNSFHNAVRFWSRQRELAADTVGAEAAGAEAVATSLLRISALEPHVDEALASHWEQGGTVQGGVLAHVCKLVNERGMVDPSRHLQNRQAHPTDTHPELAERLDAIGMPVSPALVQRAMDPAGSRLLAELGLEQQDGTPAAEAGPSVDINATLQQELSAVAATQRQQKIAALAEIAQRAGAPVPVTERPLGTAAAFALVAVGLGLSGRMLVHRGMSDTQMMQGMALLAAALLCLWCAFAVWRRGRKPALVVHPQGLQLFNVPAMLPWDTVNDFNFQVFNGTFNVHLTLVPQAAPPALGVSRFRAWHGRRKNVLTIKLMGLSGKRAQQVAEALMDAWRACLARNELQRMGVDMPAEPQR</sequence>
<evidence type="ECO:0000256" key="1">
    <source>
        <dbReference type="ARBA" id="ARBA00001947"/>
    </source>
</evidence>
<feature type="domain" description="Peptidase M48" evidence="13">
    <location>
        <begin position="302"/>
        <end position="473"/>
    </location>
</feature>
<evidence type="ECO:0000259" key="13">
    <source>
        <dbReference type="Pfam" id="PF01435"/>
    </source>
</evidence>
<evidence type="ECO:0000256" key="8">
    <source>
        <dbReference type="ARBA" id="ARBA00022833"/>
    </source>
</evidence>
<keyword evidence="15" id="KW-1185">Reference proteome</keyword>
<evidence type="ECO:0000256" key="3">
    <source>
        <dbReference type="ARBA" id="ARBA00022475"/>
    </source>
</evidence>
<dbReference type="EC" id="3.4.24.-" evidence="14"/>
<keyword evidence="9 12" id="KW-1133">Transmembrane helix</keyword>
<evidence type="ECO:0000256" key="11">
    <source>
        <dbReference type="ARBA" id="ARBA00023136"/>
    </source>
</evidence>
<keyword evidence="3" id="KW-1003">Cell membrane</keyword>
<keyword evidence="7 14" id="KW-0378">Hydrolase</keyword>
<dbReference type="Pfam" id="PF01435">
    <property type="entry name" value="Peptidase_M48"/>
    <property type="match status" value="1"/>
</dbReference>
<dbReference type="GO" id="GO:0005886">
    <property type="term" value="C:plasma membrane"/>
    <property type="evidence" value="ECO:0007669"/>
    <property type="project" value="UniProtKB-SubCell"/>
</dbReference>
<reference evidence="15" key="1">
    <citation type="journal article" date="2023" name="Front. Microbiol.">
        <title>Ralstonia chuxiongensis sp. nov., Ralstonia mojiangensis sp. nov., and Ralstonia soli sp. nov., isolated from tobacco fields, are three novel species in the family Burkholderiaceae.</title>
        <authorList>
            <person name="Lu C.H."/>
            <person name="Zhang Y.Y."/>
            <person name="Jiang N."/>
            <person name="Chen W."/>
            <person name="Shao X."/>
            <person name="Zhao Z.M."/>
            <person name="Lu W.L."/>
            <person name="Hu X."/>
            <person name="Xi Y.X."/>
            <person name="Zou S.Y."/>
            <person name="Wei Q.J."/>
            <person name="Lin Z.L."/>
            <person name="Gong L."/>
            <person name="Gai X.T."/>
            <person name="Zhang L.Q."/>
            <person name="Li J.Y."/>
            <person name="Jin Y."/>
            <person name="Xia Z.Y."/>
        </authorList>
    </citation>
    <scope>NUCLEOTIDE SEQUENCE [LARGE SCALE GENOMIC DNA]</scope>
    <source>
        <strain evidence="15">21YRMH01-3</strain>
    </source>
</reference>
<feature type="transmembrane region" description="Helical" evidence="12">
    <location>
        <begin position="590"/>
        <end position="608"/>
    </location>
</feature>
<proteinExistence type="predicted"/>
<evidence type="ECO:0000256" key="7">
    <source>
        <dbReference type="ARBA" id="ARBA00022801"/>
    </source>
</evidence>
<gene>
    <name evidence="14" type="ORF">NKG59_25270</name>
</gene>
<feature type="transmembrane region" description="Helical" evidence="12">
    <location>
        <begin position="12"/>
        <end position="31"/>
    </location>
</feature>
<keyword evidence="5 12" id="KW-0812">Transmembrane</keyword>
<keyword evidence="6" id="KW-0479">Metal-binding</keyword>
<evidence type="ECO:0000256" key="2">
    <source>
        <dbReference type="ARBA" id="ARBA00004651"/>
    </source>
</evidence>
<keyword evidence="10 14" id="KW-0482">Metalloprotease</keyword>
<dbReference type="GO" id="GO:0004222">
    <property type="term" value="F:metalloendopeptidase activity"/>
    <property type="evidence" value="ECO:0007669"/>
    <property type="project" value="InterPro"/>
</dbReference>
<dbReference type="InterPro" id="IPR050083">
    <property type="entry name" value="HtpX_protease"/>
</dbReference>
<comment type="cofactor">
    <cofactor evidence="1">
        <name>Zn(2+)</name>
        <dbReference type="ChEBI" id="CHEBI:29105"/>
    </cofactor>
</comment>
<evidence type="ECO:0000256" key="9">
    <source>
        <dbReference type="ARBA" id="ARBA00022989"/>
    </source>
</evidence>
<dbReference type="EMBL" id="JAMYWC010000011">
    <property type="protein sequence ID" value="MCP1175691.1"/>
    <property type="molecule type" value="Genomic_DNA"/>
</dbReference>
<evidence type="ECO:0000313" key="14">
    <source>
        <dbReference type="EMBL" id="MCP1175691.1"/>
    </source>
</evidence>
<organism evidence="14 15">
    <name type="scientific">Ralstonia chuxiongensis</name>
    <dbReference type="NCBI Taxonomy" id="2957504"/>
    <lineage>
        <taxon>Bacteria</taxon>
        <taxon>Pseudomonadati</taxon>
        <taxon>Pseudomonadota</taxon>
        <taxon>Betaproteobacteria</taxon>
        <taxon>Burkholderiales</taxon>
        <taxon>Burkholderiaceae</taxon>
        <taxon>Ralstonia</taxon>
    </lineage>
</organism>
<feature type="transmembrane region" description="Helical" evidence="12">
    <location>
        <begin position="557"/>
        <end position="578"/>
    </location>
</feature>
<evidence type="ECO:0000313" key="15">
    <source>
        <dbReference type="Proteomes" id="UP001162793"/>
    </source>
</evidence>
<comment type="subcellular location">
    <subcellularLocation>
        <location evidence="2">Cell membrane</location>
        <topology evidence="2">Multi-pass membrane protein</topology>
    </subcellularLocation>
</comment>
<protein>
    <submittedName>
        <fullName evidence="14">M48 family metalloprotease</fullName>
        <ecNumber evidence="14">3.4.24.-</ecNumber>
    </submittedName>
</protein>
<evidence type="ECO:0000256" key="5">
    <source>
        <dbReference type="ARBA" id="ARBA00022692"/>
    </source>
</evidence>
<dbReference type="PANTHER" id="PTHR43221">
    <property type="entry name" value="PROTEASE HTPX"/>
    <property type="match status" value="1"/>
</dbReference>
<evidence type="ECO:0000256" key="6">
    <source>
        <dbReference type="ARBA" id="ARBA00022723"/>
    </source>
</evidence>
<evidence type="ECO:0000256" key="10">
    <source>
        <dbReference type="ARBA" id="ARBA00023049"/>
    </source>
</evidence>
<dbReference type="Proteomes" id="UP001162793">
    <property type="component" value="Unassembled WGS sequence"/>
</dbReference>
<comment type="caution">
    <text evidence="14">The sequence shown here is derived from an EMBL/GenBank/DDBJ whole genome shotgun (WGS) entry which is preliminary data.</text>
</comment>
<keyword evidence="4" id="KW-0645">Protease</keyword>
<feature type="transmembrane region" description="Helical" evidence="12">
    <location>
        <begin position="194"/>
        <end position="214"/>
    </location>
</feature>
<name>A0AA41WVG5_9RALS</name>
<dbReference type="AlphaFoldDB" id="A0AA41WVG5"/>
<keyword evidence="8" id="KW-0862">Zinc</keyword>
<feature type="transmembrane region" description="Helical" evidence="12">
    <location>
        <begin position="107"/>
        <end position="129"/>
    </location>
</feature>
<dbReference type="GO" id="GO:0046872">
    <property type="term" value="F:metal ion binding"/>
    <property type="evidence" value="ECO:0007669"/>
    <property type="project" value="UniProtKB-KW"/>
</dbReference>
<dbReference type="GO" id="GO:0006508">
    <property type="term" value="P:proteolysis"/>
    <property type="evidence" value="ECO:0007669"/>
    <property type="project" value="UniProtKB-KW"/>
</dbReference>